<keyword evidence="1" id="KW-1133">Transmembrane helix</keyword>
<evidence type="ECO:0000313" key="2">
    <source>
        <dbReference type="EMBL" id="KXI16223.1"/>
    </source>
</evidence>
<dbReference type="AlphaFoldDB" id="A0A135Z3P5"/>
<name>A0A135Z3P5_GARVA</name>
<evidence type="ECO:0000256" key="1">
    <source>
        <dbReference type="SAM" id="Phobius"/>
    </source>
</evidence>
<organism evidence="2 3">
    <name type="scientific">Gardnerella vaginalis</name>
    <dbReference type="NCBI Taxonomy" id="2702"/>
    <lineage>
        <taxon>Bacteria</taxon>
        <taxon>Bacillati</taxon>
        <taxon>Actinomycetota</taxon>
        <taxon>Actinomycetes</taxon>
        <taxon>Bifidobacteriales</taxon>
        <taxon>Bifidobacteriaceae</taxon>
        <taxon>Gardnerella</taxon>
    </lineage>
</organism>
<comment type="caution">
    <text evidence="2">The sequence shown here is derived from an EMBL/GenBank/DDBJ whole genome shotgun (WGS) entry which is preliminary data.</text>
</comment>
<feature type="transmembrane region" description="Helical" evidence="1">
    <location>
        <begin position="7"/>
        <end position="26"/>
    </location>
</feature>
<gene>
    <name evidence="2" type="ORF">HMPREF3230_01194</name>
</gene>
<dbReference type="Proteomes" id="UP000070505">
    <property type="component" value="Unassembled WGS sequence"/>
</dbReference>
<dbReference type="PATRIC" id="fig|2702.101.peg.1181"/>
<accession>A0A135Z3P5</accession>
<feature type="transmembrane region" description="Helical" evidence="1">
    <location>
        <begin position="32"/>
        <end position="54"/>
    </location>
</feature>
<keyword evidence="1" id="KW-0812">Transmembrane</keyword>
<reference evidence="2 3" key="1">
    <citation type="submission" date="2016-02" db="EMBL/GenBank/DDBJ databases">
        <authorList>
            <person name="Wen L."/>
            <person name="He K."/>
            <person name="Yang H."/>
        </authorList>
    </citation>
    <scope>NUCLEOTIDE SEQUENCE [LARGE SCALE GENOMIC DNA]</scope>
    <source>
        <strain evidence="2 3">CMW7778B</strain>
    </source>
</reference>
<sequence length="59" mass="6754">MLILQRLYHYLPVLGCFLSNYLPVLACFLRHHLPVLGCFYTVILVKILGSLGYITEISD</sequence>
<evidence type="ECO:0000313" key="3">
    <source>
        <dbReference type="Proteomes" id="UP000070505"/>
    </source>
</evidence>
<proteinExistence type="predicted"/>
<protein>
    <submittedName>
        <fullName evidence="2">Uncharacterized protein</fullName>
    </submittedName>
</protein>
<dbReference type="EMBL" id="LSRC01000049">
    <property type="protein sequence ID" value="KXI16223.1"/>
    <property type="molecule type" value="Genomic_DNA"/>
</dbReference>
<keyword evidence="1" id="KW-0472">Membrane</keyword>